<evidence type="ECO:0000256" key="2">
    <source>
        <dbReference type="SAM" id="Phobius"/>
    </source>
</evidence>
<keyword evidence="4" id="KW-1185">Reference proteome</keyword>
<evidence type="ECO:0000313" key="3">
    <source>
        <dbReference type="EMBL" id="GAA3614822.1"/>
    </source>
</evidence>
<comment type="caution">
    <text evidence="3">The sequence shown here is derived from an EMBL/GenBank/DDBJ whole genome shotgun (WGS) entry which is preliminary data.</text>
</comment>
<dbReference type="Pfam" id="PF14269">
    <property type="entry name" value="Arylsulfotran_2"/>
    <property type="match status" value="1"/>
</dbReference>
<dbReference type="PROSITE" id="PS51318">
    <property type="entry name" value="TAT"/>
    <property type="match status" value="1"/>
</dbReference>
<dbReference type="SUPFAM" id="SSF50998">
    <property type="entry name" value="Quinoprotein alcohol dehydrogenase-like"/>
    <property type="match status" value="1"/>
</dbReference>
<dbReference type="PANTHER" id="PTHR35340:SF5">
    <property type="entry name" value="ASST-DOMAIN-CONTAINING PROTEIN"/>
    <property type="match status" value="1"/>
</dbReference>
<keyword evidence="2" id="KW-1133">Transmembrane helix</keyword>
<feature type="transmembrane region" description="Helical" evidence="2">
    <location>
        <begin position="29"/>
        <end position="50"/>
    </location>
</feature>
<dbReference type="InterPro" id="IPR011047">
    <property type="entry name" value="Quinoprotein_ADH-like_sf"/>
</dbReference>
<dbReference type="InterPro" id="IPR039535">
    <property type="entry name" value="ASST-like"/>
</dbReference>
<keyword evidence="2" id="KW-0472">Membrane</keyword>
<sequence length="422" mass="44984">MPSPDSDPDAAARDSPPQAGRPALSRRHFLALGAGGIVVAAGFGAADLAAGGPLRRIATKVATVTPTPAAASISPASSAMTVLTPAGSVGAGDLFISDMAERKPRLVIATSAGEELWSRSGATSYADFRPQSWNGRTVLSWWESDSTGLAAYGSGRSVVAEPDGTVITSIGTHHGVSPDEHEFLITASGTALITSYVKTRMDLTRYGGPAQGWVMDGVFEELDLATGRVLQHWSSLDHVGLAESYAGIPEDPDEPYDYFHINSVEPTPDGHFLVSARHTWGLYKVDRDTGKVLWRLGGRRSDFDLAGPAAFAWQHDARFETAGTIRLFDNGSDGTVTATSESRVLWLDVDQAARSATLIRRLSHPDRLSAAAMGNAELLANGNLVVGWGTAKRISEFAPDGSLVFDAALPNMTYRCFRDTWR</sequence>
<proteinExistence type="predicted"/>
<dbReference type="Proteomes" id="UP001501490">
    <property type="component" value="Unassembled WGS sequence"/>
</dbReference>
<evidence type="ECO:0000256" key="1">
    <source>
        <dbReference type="SAM" id="MobiDB-lite"/>
    </source>
</evidence>
<organism evidence="3 4">
    <name type="scientific">Microlunatus ginsengisoli</name>
    <dbReference type="NCBI Taxonomy" id="363863"/>
    <lineage>
        <taxon>Bacteria</taxon>
        <taxon>Bacillati</taxon>
        <taxon>Actinomycetota</taxon>
        <taxon>Actinomycetes</taxon>
        <taxon>Propionibacteriales</taxon>
        <taxon>Propionibacteriaceae</taxon>
        <taxon>Microlunatus</taxon>
    </lineage>
</organism>
<feature type="region of interest" description="Disordered" evidence="1">
    <location>
        <begin position="1"/>
        <end position="22"/>
    </location>
</feature>
<protein>
    <recommendedName>
        <fullName evidence="5">Arylsulfotransferase (ASST)</fullName>
    </recommendedName>
</protein>
<reference evidence="4" key="1">
    <citation type="journal article" date="2019" name="Int. J. Syst. Evol. Microbiol.">
        <title>The Global Catalogue of Microorganisms (GCM) 10K type strain sequencing project: providing services to taxonomists for standard genome sequencing and annotation.</title>
        <authorList>
            <consortium name="The Broad Institute Genomics Platform"/>
            <consortium name="The Broad Institute Genome Sequencing Center for Infectious Disease"/>
            <person name="Wu L."/>
            <person name="Ma J."/>
        </authorList>
    </citation>
    <scope>NUCLEOTIDE SEQUENCE [LARGE SCALE GENOMIC DNA]</scope>
    <source>
        <strain evidence="4">JCM 16929</strain>
    </source>
</reference>
<dbReference type="InterPro" id="IPR053143">
    <property type="entry name" value="Arylsulfate_ST"/>
</dbReference>
<dbReference type="PANTHER" id="PTHR35340">
    <property type="entry name" value="PQQ ENZYME REPEAT PROTEIN-RELATED"/>
    <property type="match status" value="1"/>
</dbReference>
<accession>A0ABP6ZMU1</accession>
<dbReference type="EMBL" id="BAABAB010000010">
    <property type="protein sequence ID" value="GAA3614822.1"/>
    <property type="molecule type" value="Genomic_DNA"/>
</dbReference>
<dbReference type="InterPro" id="IPR006311">
    <property type="entry name" value="TAT_signal"/>
</dbReference>
<dbReference type="RefSeq" id="WP_344803160.1">
    <property type="nucleotide sequence ID" value="NZ_BAABAB010000010.1"/>
</dbReference>
<evidence type="ECO:0000313" key="4">
    <source>
        <dbReference type="Proteomes" id="UP001501490"/>
    </source>
</evidence>
<evidence type="ECO:0008006" key="5">
    <source>
        <dbReference type="Google" id="ProtNLM"/>
    </source>
</evidence>
<keyword evidence="2" id="KW-0812">Transmembrane</keyword>
<gene>
    <name evidence="3" type="ORF">GCM10022236_15950</name>
</gene>
<name>A0ABP6ZMU1_9ACTN</name>